<evidence type="ECO:0000256" key="20">
    <source>
        <dbReference type="ARBA" id="ARBA00033328"/>
    </source>
</evidence>
<evidence type="ECO:0000256" key="11">
    <source>
        <dbReference type="ARBA" id="ARBA00022801"/>
    </source>
</evidence>
<dbReference type="EMBL" id="CP042435">
    <property type="protein sequence ID" value="QEC67979.1"/>
    <property type="molecule type" value="Genomic_DNA"/>
</dbReference>
<evidence type="ECO:0000259" key="22">
    <source>
        <dbReference type="Pfam" id="PF04389"/>
    </source>
</evidence>
<evidence type="ECO:0000256" key="1">
    <source>
        <dbReference type="ARBA" id="ARBA00004240"/>
    </source>
</evidence>
<keyword evidence="11 23" id="KW-0378">Hydrolase</keyword>
<evidence type="ECO:0000256" key="19">
    <source>
        <dbReference type="ARBA" id="ARBA00025833"/>
    </source>
</evidence>
<evidence type="ECO:0000256" key="16">
    <source>
        <dbReference type="ARBA" id="ARBA00023145"/>
    </source>
</evidence>
<sequence length="519" mass="58071">MRKIMLPVVAMLLLLSTMLHAQEKVDMGMMQKIKDEEKNNSQITTIAHNITDVCGPRLTNSPGYKRAIDLITKTFRDWGLVNTGPEAWGEFGRGWSTEKSYVALKQPYYQPMIAYPVAWTNGTKKQITAPVILLDKLDSANIDKLGADLKGKIVMVKTANINLRSAAKAYSTRYEDSVLNKMPDTYMLNRKQIDYFVPLVNNEYKTTLYLQSKGAAALLKSNSSGRDGTITVDGTSAYAKGYDAPLPELVITREDYLRLQRMVTDKENVQLEMDVQNKFYDDDLTGYNVVGEIAGTDPNLKNQVVMLGGHLDSWHSGTGATDNGAGCIVMMEAMRILKTLGVQPRRTIRIGLWGGEEQGLYGSFGYVKNHYGDPKDMKLKPEQKDVSAYFNLDNGSGKIRGIFLQNNEAVRDIFKAWLEPFADMGATGITSSNTGSTDHLSFDAVGIPAFQFIQDPLEYETRTHHSNMDNYDHLSIDDLKQAATIVAAFVYNAAMRDEMLPRKPLPQPERFIFETDTPF</sequence>
<keyword evidence="13" id="KW-0862">Zinc</keyword>
<dbReference type="SUPFAM" id="SSF53187">
    <property type="entry name" value="Zn-dependent exopeptidases"/>
    <property type="match status" value="1"/>
</dbReference>
<dbReference type="GO" id="GO:0004180">
    <property type="term" value="F:carboxypeptidase activity"/>
    <property type="evidence" value="ECO:0007669"/>
    <property type="project" value="UniProtKB-KW"/>
</dbReference>
<evidence type="ECO:0000256" key="9">
    <source>
        <dbReference type="ARBA" id="ARBA00022723"/>
    </source>
</evidence>
<comment type="subunit">
    <text evidence="19">Homodimer. The monomeric form is inactive while the homodimer is active.</text>
</comment>
<keyword evidence="16" id="KW-0865">Zymogen</keyword>
<evidence type="ECO:0000256" key="12">
    <source>
        <dbReference type="ARBA" id="ARBA00022824"/>
    </source>
</evidence>
<dbReference type="GO" id="GO:0005764">
    <property type="term" value="C:lysosome"/>
    <property type="evidence" value="ECO:0007669"/>
    <property type="project" value="UniProtKB-SubCell"/>
</dbReference>
<dbReference type="Proteomes" id="UP000321533">
    <property type="component" value="Chromosome"/>
</dbReference>
<keyword evidence="7" id="KW-0121">Carboxypeptidase</keyword>
<dbReference type="InterPro" id="IPR007484">
    <property type="entry name" value="Peptidase_M28"/>
</dbReference>
<dbReference type="Gene3D" id="3.50.30.30">
    <property type="match status" value="1"/>
</dbReference>
<keyword evidence="15" id="KW-0482">Metalloprotease</keyword>
<keyword evidence="18" id="KW-0458">Lysosome</keyword>
<accession>A0A5B8V9P9</accession>
<dbReference type="Pfam" id="PF04389">
    <property type="entry name" value="Peptidase_M28"/>
    <property type="match status" value="1"/>
</dbReference>
<dbReference type="GO" id="GO:0070573">
    <property type="term" value="F:metallodipeptidase activity"/>
    <property type="evidence" value="ECO:0007669"/>
    <property type="project" value="InterPro"/>
</dbReference>
<keyword evidence="24" id="KW-1185">Reference proteome</keyword>
<gene>
    <name evidence="23" type="ORF">FRZ67_11950</name>
</gene>
<dbReference type="Gene3D" id="3.40.630.10">
    <property type="entry name" value="Zn peptidases"/>
    <property type="match status" value="1"/>
</dbReference>
<evidence type="ECO:0000256" key="2">
    <source>
        <dbReference type="ARBA" id="ARBA00004371"/>
    </source>
</evidence>
<organism evidence="23 24">
    <name type="scientific">Panacibacter ginsenosidivorans</name>
    <dbReference type="NCBI Taxonomy" id="1813871"/>
    <lineage>
        <taxon>Bacteria</taxon>
        <taxon>Pseudomonadati</taxon>
        <taxon>Bacteroidota</taxon>
        <taxon>Chitinophagia</taxon>
        <taxon>Chitinophagales</taxon>
        <taxon>Chitinophagaceae</taxon>
        <taxon>Panacibacter</taxon>
    </lineage>
</organism>
<feature type="signal peptide" evidence="21">
    <location>
        <begin position="1"/>
        <end position="21"/>
    </location>
</feature>
<evidence type="ECO:0000256" key="13">
    <source>
        <dbReference type="ARBA" id="ARBA00022833"/>
    </source>
</evidence>
<keyword evidence="10 21" id="KW-0732">Signal</keyword>
<dbReference type="GO" id="GO:0006508">
    <property type="term" value="P:proteolysis"/>
    <property type="evidence" value="ECO:0007669"/>
    <property type="project" value="UniProtKB-KW"/>
</dbReference>
<dbReference type="PANTHER" id="PTHR12053:SF3">
    <property type="entry name" value="CARBOXYPEPTIDASE Q"/>
    <property type="match status" value="1"/>
</dbReference>
<proteinExistence type="predicted"/>
<feature type="chain" id="PRO_5023072553" description="Carboxypeptidase Q" evidence="21">
    <location>
        <begin position="22"/>
        <end position="519"/>
    </location>
</feature>
<comment type="subcellular location">
    <subcellularLocation>
        <location evidence="1">Endoplasmic reticulum</location>
    </subcellularLocation>
    <subcellularLocation>
        <location evidence="3">Golgi apparatus</location>
    </subcellularLocation>
    <subcellularLocation>
        <location evidence="2">Lysosome</location>
    </subcellularLocation>
    <subcellularLocation>
        <location evidence="4">Secreted</location>
    </subcellularLocation>
</comment>
<dbReference type="InterPro" id="IPR039866">
    <property type="entry name" value="CPQ"/>
</dbReference>
<evidence type="ECO:0000256" key="10">
    <source>
        <dbReference type="ARBA" id="ARBA00022729"/>
    </source>
</evidence>
<evidence type="ECO:0000313" key="23">
    <source>
        <dbReference type="EMBL" id="QEC67979.1"/>
    </source>
</evidence>
<dbReference type="GO" id="GO:0005576">
    <property type="term" value="C:extracellular region"/>
    <property type="evidence" value="ECO:0007669"/>
    <property type="project" value="UniProtKB-SubCell"/>
</dbReference>
<dbReference type="GO" id="GO:0046872">
    <property type="term" value="F:metal ion binding"/>
    <property type="evidence" value="ECO:0007669"/>
    <property type="project" value="UniProtKB-KW"/>
</dbReference>
<evidence type="ECO:0000256" key="3">
    <source>
        <dbReference type="ARBA" id="ARBA00004555"/>
    </source>
</evidence>
<keyword evidence="17" id="KW-0325">Glycoprotein</keyword>
<evidence type="ECO:0000256" key="15">
    <source>
        <dbReference type="ARBA" id="ARBA00023049"/>
    </source>
</evidence>
<evidence type="ECO:0000256" key="18">
    <source>
        <dbReference type="ARBA" id="ARBA00023228"/>
    </source>
</evidence>
<evidence type="ECO:0000256" key="4">
    <source>
        <dbReference type="ARBA" id="ARBA00004613"/>
    </source>
</evidence>
<evidence type="ECO:0000256" key="8">
    <source>
        <dbReference type="ARBA" id="ARBA00022670"/>
    </source>
</evidence>
<protein>
    <recommendedName>
        <fullName evidence="5">Carboxypeptidase Q</fullName>
    </recommendedName>
    <alternativeName>
        <fullName evidence="20">Plasma glutamate carboxypeptidase</fullName>
    </alternativeName>
</protein>
<dbReference type="AlphaFoldDB" id="A0A5B8V9P9"/>
<evidence type="ECO:0000256" key="6">
    <source>
        <dbReference type="ARBA" id="ARBA00022525"/>
    </source>
</evidence>
<evidence type="ECO:0000256" key="7">
    <source>
        <dbReference type="ARBA" id="ARBA00022645"/>
    </source>
</evidence>
<evidence type="ECO:0000313" key="24">
    <source>
        <dbReference type="Proteomes" id="UP000321533"/>
    </source>
</evidence>
<dbReference type="RefSeq" id="WP_147189786.1">
    <property type="nucleotide sequence ID" value="NZ_CP042435.1"/>
</dbReference>
<reference evidence="23 24" key="1">
    <citation type="journal article" date="2016" name="Int. J. Syst. Evol. Microbiol.">
        <title>Panacibacter ginsenosidivorans gen. nov., sp. nov., with ginsenoside converting activity isolated from soil of a ginseng field.</title>
        <authorList>
            <person name="Siddiqi M.Z."/>
            <person name="Muhammad Shafi S."/>
            <person name="Choi K.D."/>
            <person name="Im W.T."/>
        </authorList>
    </citation>
    <scope>NUCLEOTIDE SEQUENCE [LARGE SCALE GENOMIC DNA]</scope>
    <source>
        <strain evidence="23 24">Gsoil1550</strain>
    </source>
</reference>
<keyword evidence="6" id="KW-0964">Secreted</keyword>
<evidence type="ECO:0000256" key="17">
    <source>
        <dbReference type="ARBA" id="ARBA00023180"/>
    </source>
</evidence>
<dbReference type="KEGG" id="pgin:FRZ67_11950"/>
<keyword evidence="12" id="KW-0256">Endoplasmic reticulum</keyword>
<keyword evidence="8" id="KW-0645">Protease</keyword>
<dbReference type="PANTHER" id="PTHR12053">
    <property type="entry name" value="PROTEASE FAMILY M28 PLASMA GLUTAMATE CARBOXYPEPTIDASE-RELATED"/>
    <property type="match status" value="1"/>
</dbReference>
<keyword evidence="14" id="KW-0333">Golgi apparatus</keyword>
<name>A0A5B8V9P9_9BACT</name>
<evidence type="ECO:0000256" key="14">
    <source>
        <dbReference type="ARBA" id="ARBA00023034"/>
    </source>
</evidence>
<keyword evidence="9" id="KW-0479">Metal-binding</keyword>
<evidence type="ECO:0000256" key="5">
    <source>
        <dbReference type="ARBA" id="ARBA00014116"/>
    </source>
</evidence>
<feature type="domain" description="Peptidase M28" evidence="22">
    <location>
        <begin position="288"/>
        <end position="490"/>
    </location>
</feature>
<dbReference type="OrthoDB" id="9769665at2"/>
<evidence type="ECO:0000256" key="21">
    <source>
        <dbReference type="SAM" id="SignalP"/>
    </source>
</evidence>